<evidence type="ECO:0000313" key="4">
    <source>
        <dbReference type="Proteomes" id="UP000823928"/>
    </source>
</evidence>
<dbReference type="CDD" id="cd00093">
    <property type="entry name" value="HTH_XRE"/>
    <property type="match status" value="1"/>
</dbReference>
<evidence type="ECO:0000256" key="1">
    <source>
        <dbReference type="ARBA" id="ARBA00023125"/>
    </source>
</evidence>
<protein>
    <submittedName>
        <fullName evidence="3">Helix-turn-helix transcriptional regulator</fullName>
    </submittedName>
</protein>
<name>A0A9D1EYU5_9BACT</name>
<feature type="domain" description="HTH cro/C1-type" evidence="2">
    <location>
        <begin position="7"/>
        <end position="61"/>
    </location>
</feature>
<evidence type="ECO:0000313" key="3">
    <source>
        <dbReference type="EMBL" id="HIS36403.1"/>
    </source>
</evidence>
<dbReference type="InterPro" id="IPR001387">
    <property type="entry name" value="Cro/C1-type_HTH"/>
</dbReference>
<gene>
    <name evidence="3" type="ORF">IAC10_07210</name>
</gene>
<dbReference type="SMART" id="SM00530">
    <property type="entry name" value="HTH_XRE"/>
    <property type="match status" value="1"/>
</dbReference>
<dbReference type="EMBL" id="DVIU01000139">
    <property type="protein sequence ID" value="HIS36403.1"/>
    <property type="molecule type" value="Genomic_DNA"/>
</dbReference>
<dbReference type="Gene3D" id="1.10.260.40">
    <property type="entry name" value="lambda repressor-like DNA-binding domains"/>
    <property type="match status" value="1"/>
</dbReference>
<dbReference type="SUPFAM" id="SSF47413">
    <property type="entry name" value="lambda repressor-like DNA-binding domains"/>
    <property type="match status" value="1"/>
</dbReference>
<reference evidence="3" key="2">
    <citation type="journal article" date="2021" name="PeerJ">
        <title>Extensive microbial diversity within the chicken gut microbiome revealed by metagenomics and culture.</title>
        <authorList>
            <person name="Gilroy R."/>
            <person name="Ravi A."/>
            <person name="Getino M."/>
            <person name="Pursley I."/>
            <person name="Horton D.L."/>
            <person name="Alikhan N.F."/>
            <person name="Baker D."/>
            <person name="Gharbi K."/>
            <person name="Hall N."/>
            <person name="Watson M."/>
            <person name="Adriaenssens E.M."/>
            <person name="Foster-Nyarko E."/>
            <person name="Jarju S."/>
            <person name="Secka A."/>
            <person name="Antonio M."/>
            <person name="Oren A."/>
            <person name="Chaudhuri R.R."/>
            <person name="La Ragione R."/>
            <person name="Hildebrand F."/>
            <person name="Pallen M.J."/>
        </authorList>
    </citation>
    <scope>NUCLEOTIDE SEQUENCE</scope>
    <source>
        <strain evidence="3">6276</strain>
    </source>
</reference>
<dbReference type="AlphaFoldDB" id="A0A9D1EYU5"/>
<reference evidence="3" key="1">
    <citation type="submission" date="2020-10" db="EMBL/GenBank/DDBJ databases">
        <authorList>
            <person name="Gilroy R."/>
        </authorList>
    </citation>
    <scope>NUCLEOTIDE SEQUENCE</scope>
    <source>
        <strain evidence="3">6276</strain>
    </source>
</reference>
<dbReference type="GO" id="GO:0003700">
    <property type="term" value="F:DNA-binding transcription factor activity"/>
    <property type="evidence" value="ECO:0007669"/>
    <property type="project" value="TreeGrafter"/>
</dbReference>
<dbReference type="PANTHER" id="PTHR46797:SF1">
    <property type="entry name" value="METHYLPHOSPHONATE SYNTHASE"/>
    <property type="match status" value="1"/>
</dbReference>
<dbReference type="PANTHER" id="PTHR46797">
    <property type="entry name" value="HTH-TYPE TRANSCRIPTIONAL REGULATOR"/>
    <property type="match status" value="1"/>
</dbReference>
<sequence>MNVVQKIRQLQNERNWTDYRLAQEANISQSSLATLFSRQTPPKLEMLQSICNAFGLTLSQFFLENENIEILSDTEKKMLQVFRKLSPKQQKALIDVFEE</sequence>
<keyword evidence="1" id="KW-0238">DNA-binding</keyword>
<dbReference type="InterPro" id="IPR010982">
    <property type="entry name" value="Lambda_DNA-bd_dom_sf"/>
</dbReference>
<dbReference type="InterPro" id="IPR050807">
    <property type="entry name" value="TransReg_Diox_bact_type"/>
</dbReference>
<dbReference type="GO" id="GO:0005829">
    <property type="term" value="C:cytosol"/>
    <property type="evidence" value="ECO:0007669"/>
    <property type="project" value="TreeGrafter"/>
</dbReference>
<dbReference type="GO" id="GO:0003677">
    <property type="term" value="F:DNA binding"/>
    <property type="evidence" value="ECO:0007669"/>
    <property type="project" value="UniProtKB-KW"/>
</dbReference>
<proteinExistence type="predicted"/>
<accession>A0A9D1EYU5</accession>
<organism evidence="3 4">
    <name type="scientific">Candidatus Scatousia excrementigallinarum</name>
    <dbReference type="NCBI Taxonomy" id="2840935"/>
    <lineage>
        <taxon>Bacteria</taxon>
        <taxon>Candidatus Scatousia</taxon>
    </lineage>
</organism>
<comment type="caution">
    <text evidence="3">The sequence shown here is derived from an EMBL/GenBank/DDBJ whole genome shotgun (WGS) entry which is preliminary data.</text>
</comment>
<dbReference type="PROSITE" id="PS50943">
    <property type="entry name" value="HTH_CROC1"/>
    <property type="match status" value="1"/>
</dbReference>
<dbReference type="Proteomes" id="UP000823928">
    <property type="component" value="Unassembled WGS sequence"/>
</dbReference>
<evidence type="ECO:0000259" key="2">
    <source>
        <dbReference type="PROSITE" id="PS50943"/>
    </source>
</evidence>
<dbReference type="Pfam" id="PF01381">
    <property type="entry name" value="HTH_3"/>
    <property type="match status" value="1"/>
</dbReference>